<dbReference type="InterPro" id="IPR050426">
    <property type="entry name" value="Glycosyltransferase_28"/>
</dbReference>
<dbReference type="GO" id="GO:0033072">
    <property type="term" value="P:vancomycin biosynthetic process"/>
    <property type="evidence" value="ECO:0007669"/>
    <property type="project" value="UniProtKB-ARBA"/>
</dbReference>
<accession>A0A318SNE2</accession>
<dbReference type="PANTHER" id="PTHR48050:SF13">
    <property type="entry name" value="STEROL 3-BETA-GLUCOSYLTRANSFERASE UGT80A2"/>
    <property type="match status" value="1"/>
</dbReference>
<dbReference type="InterPro" id="IPR010610">
    <property type="entry name" value="EryCIII-like_C"/>
</dbReference>
<dbReference type="OrthoDB" id="9805366at2"/>
<evidence type="ECO:0000313" key="3">
    <source>
        <dbReference type="EMBL" id="PYE56422.1"/>
    </source>
</evidence>
<sequence length="427" mass="45675">MRERQDVVKIAIIASGTRGDVQPYLALGRAFRAAGHDVRFVTSETFGADVRAEHLSFTALPGDVRDVMNSPELKALLDKGRFVAIQRHAAKLVRDAAPAWARAALSACEGCDVLLAGLGGLLLARALSEKLRVPLIEAHLVPFTPTRAFPAPLMPPAVGRLGGVANRFSYRLMEAMMWAGFREADAIVRRDVLRLPTTAKRTAYDAPVLYGVSPRVVTRPPDWPANVHLTGFWFLDPPAQWTPPAALAAFLASGTPPVSIGFGSMVDRDAAATSRVALAALERVGARAVLLSGWADVEDVTLPDHVFRIEAVPHAWLFDRVSAVVHHGGAGTTAAGLRGGVPNVVVPFFGDQPYWGRRVAALDVGPAPVFRRALDASRLASALREALTNEAMRAKAKALGTAIRAEEGAAHAVRIVETFARSRGLDA</sequence>
<feature type="domain" description="Erythromycin biosynthesis protein CIII-like C-terminal" evidence="2">
    <location>
        <begin position="298"/>
        <end position="404"/>
    </location>
</feature>
<evidence type="ECO:0000259" key="1">
    <source>
        <dbReference type="Pfam" id="PF03033"/>
    </source>
</evidence>
<keyword evidence="3" id="KW-0808">Transferase</keyword>
<dbReference type="Proteomes" id="UP000248326">
    <property type="component" value="Unassembled WGS sequence"/>
</dbReference>
<comment type="caution">
    <text evidence="3">The sequence shown here is derived from an EMBL/GenBank/DDBJ whole genome shotgun (WGS) entry which is preliminary data.</text>
</comment>
<dbReference type="EMBL" id="QJSX01000001">
    <property type="protein sequence ID" value="PYE56422.1"/>
    <property type="molecule type" value="Genomic_DNA"/>
</dbReference>
<dbReference type="AlphaFoldDB" id="A0A318SNE2"/>
<dbReference type="PANTHER" id="PTHR48050">
    <property type="entry name" value="STEROL 3-BETA-GLUCOSYLTRANSFERASE"/>
    <property type="match status" value="1"/>
</dbReference>
<dbReference type="GO" id="GO:0008194">
    <property type="term" value="F:UDP-glycosyltransferase activity"/>
    <property type="evidence" value="ECO:0007669"/>
    <property type="project" value="InterPro"/>
</dbReference>
<dbReference type="Pfam" id="PF06722">
    <property type="entry name" value="EryCIII-like_C"/>
    <property type="match status" value="1"/>
</dbReference>
<reference evidence="3 4" key="1">
    <citation type="submission" date="2018-06" db="EMBL/GenBank/DDBJ databases">
        <title>Genomic Encyclopedia of Type Strains, Phase IV (KMG-IV): sequencing the most valuable type-strain genomes for metagenomic binning, comparative biology and taxonomic classification.</title>
        <authorList>
            <person name="Goeker M."/>
        </authorList>
    </citation>
    <scope>NUCLEOTIDE SEQUENCE [LARGE SCALE GENOMIC DNA]</scope>
    <source>
        <strain evidence="3 4">DSM 18048</strain>
    </source>
</reference>
<proteinExistence type="predicted"/>
<dbReference type="InterPro" id="IPR004276">
    <property type="entry name" value="GlycoTrans_28_N"/>
</dbReference>
<organism evidence="3 4">
    <name type="scientific">Deinococcus yavapaiensis KR-236</name>
    <dbReference type="NCBI Taxonomy" id="694435"/>
    <lineage>
        <taxon>Bacteria</taxon>
        <taxon>Thermotogati</taxon>
        <taxon>Deinococcota</taxon>
        <taxon>Deinococci</taxon>
        <taxon>Deinococcales</taxon>
        <taxon>Deinococcaceae</taxon>
        <taxon>Deinococcus</taxon>
    </lineage>
</organism>
<dbReference type="SUPFAM" id="SSF53756">
    <property type="entry name" value="UDP-Glycosyltransferase/glycogen phosphorylase"/>
    <property type="match status" value="1"/>
</dbReference>
<dbReference type="GO" id="GO:0016758">
    <property type="term" value="F:hexosyltransferase activity"/>
    <property type="evidence" value="ECO:0007669"/>
    <property type="project" value="InterPro"/>
</dbReference>
<dbReference type="Pfam" id="PF03033">
    <property type="entry name" value="Glyco_transf_28"/>
    <property type="match status" value="1"/>
</dbReference>
<dbReference type="RefSeq" id="WP_110884917.1">
    <property type="nucleotide sequence ID" value="NZ_QJSX01000001.1"/>
</dbReference>
<feature type="domain" description="Glycosyltransferase family 28 N-terminal" evidence="1">
    <location>
        <begin position="10"/>
        <end position="149"/>
    </location>
</feature>
<dbReference type="GO" id="GO:0005975">
    <property type="term" value="P:carbohydrate metabolic process"/>
    <property type="evidence" value="ECO:0007669"/>
    <property type="project" value="InterPro"/>
</dbReference>
<evidence type="ECO:0000313" key="4">
    <source>
        <dbReference type="Proteomes" id="UP000248326"/>
    </source>
</evidence>
<dbReference type="InterPro" id="IPR002213">
    <property type="entry name" value="UDP_glucos_trans"/>
</dbReference>
<protein>
    <submittedName>
        <fullName evidence="3">UDP:flavonoid glycosyltransferase YjiC (YdhE family)</fullName>
    </submittedName>
</protein>
<evidence type="ECO:0000259" key="2">
    <source>
        <dbReference type="Pfam" id="PF06722"/>
    </source>
</evidence>
<dbReference type="FunFam" id="3.40.50.2000:FF:000009">
    <property type="entry name" value="Sterol 3-beta-glucosyltransferase UGT80A2"/>
    <property type="match status" value="1"/>
</dbReference>
<keyword evidence="4" id="KW-1185">Reference proteome</keyword>
<name>A0A318SNE2_9DEIO</name>
<gene>
    <name evidence="3" type="ORF">DES52_101226</name>
</gene>
<dbReference type="Gene3D" id="3.40.50.2000">
    <property type="entry name" value="Glycogen Phosphorylase B"/>
    <property type="match status" value="2"/>
</dbReference>
<dbReference type="CDD" id="cd03784">
    <property type="entry name" value="GT1_Gtf-like"/>
    <property type="match status" value="1"/>
</dbReference>